<feature type="transmembrane region" description="Helical" evidence="7">
    <location>
        <begin position="260"/>
        <end position="282"/>
    </location>
</feature>
<comment type="subcellular location">
    <subcellularLocation>
        <location evidence="1">Membrane</location>
        <topology evidence="1">Multi-pass membrane protein</topology>
    </subcellularLocation>
</comment>
<dbReference type="Pfam" id="PF20684">
    <property type="entry name" value="Fung_rhodopsin"/>
    <property type="match status" value="1"/>
</dbReference>
<dbReference type="PANTHER" id="PTHR33048">
    <property type="entry name" value="PTH11-LIKE INTEGRAL MEMBRANE PROTEIN (AFU_ORTHOLOGUE AFUA_5G11245)"/>
    <property type="match status" value="1"/>
</dbReference>
<name>A0A2T2PC61_CORCC</name>
<evidence type="ECO:0000256" key="1">
    <source>
        <dbReference type="ARBA" id="ARBA00004141"/>
    </source>
</evidence>
<evidence type="ECO:0000256" key="2">
    <source>
        <dbReference type="ARBA" id="ARBA00022692"/>
    </source>
</evidence>
<evidence type="ECO:0000313" key="9">
    <source>
        <dbReference type="EMBL" id="PSN75225.1"/>
    </source>
</evidence>
<feature type="compositionally biased region" description="Polar residues" evidence="6">
    <location>
        <begin position="406"/>
        <end position="425"/>
    </location>
</feature>
<evidence type="ECO:0000256" key="3">
    <source>
        <dbReference type="ARBA" id="ARBA00022989"/>
    </source>
</evidence>
<dbReference type="OrthoDB" id="61113at2759"/>
<evidence type="ECO:0000256" key="5">
    <source>
        <dbReference type="ARBA" id="ARBA00038359"/>
    </source>
</evidence>
<evidence type="ECO:0000256" key="6">
    <source>
        <dbReference type="SAM" id="MobiDB-lite"/>
    </source>
</evidence>
<keyword evidence="10" id="KW-1185">Reference proteome</keyword>
<feature type="transmembrane region" description="Helical" evidence="7">
    <location>
        <begin position="219"/>
        <end position="240"/>
    </location>
</feature>
<dbReference type="InterPro" id="IPR052337">
    <property type="entry name" value="SAT4-like"/>
</dbReference>
<gene>
    <name evidence="9" type="ORF">BS50DRAFT_35136</name>
</gene>
<evidence type="ECO:0000259" key="8">
    <source>
        <dbReference type="Pfam" id="PF20684"/>
    </source>
</evidence>
<feature type="transmembrane region" description="Helical" evidence="7">
    <location>
        <begin position="185"/>
        <end position="207"/>
    </location>
</feature>
<dbReference type="EMBL" id="KZ678128">
    <property type="protein sequence ID" value="PSN75225.1"/>
    <property type="molecule type" value="Genomic_DNA"/>
</dbReference>
<comment type="similarity">
    <text evidence="5">Belongs to the SAT4 family.</text>
</comment>
<evidence type="ECO:0000313" key="10">
    <source>
        <dbReference type="Proteomes" id="UP000240883"/>
    </source>
</evidence>
<feature type="compositionally biased region" description="Basic and acidic residues" evidence="6">
    <location>
        <begin position="396"/>
        <end position="405"/>
    </location>
</feature>
<feature type="transmembrane region" description="Helical" evidence="7">
    <location>
        <begin position="131"/>
        <end position="154"/>
    </location>
</feature>
<feature type="transmembrane region" description="Helical" evidence="7">
    <location>
        <begin position="20"/>
        <end position="41"/>
    </location>
</feature>
<keyword evidence="2 7" id="KW-0812">Transmembrane</keyword>
<sequence>MSANHPDNANLPVVNRPETIKGVTITFLIIACAAISLRLYVRLKERLWGWDDLFVALAGVATIVGSTITCLMPDNGMGRHFWTLDEHERIEYFKHIWSTNTTYCASTTLIKLSLLMQYLRLFSNHRTMARPITITLAVVSGVWGLTFFLLALFACHPIEKNWNYTVPGECIAWGSKNAGQFFASWVTHASSNMLLDLLVFLLPIPFLRSLRMGGKTKMGLIALFTMGGIVVILSIARLISLCIKRAGTVPVFDVTYATPAIYLFSVLEINIAILCASIPIFWPLVSSLAGNKILVVNEIEVRTDRRNSQSIALADQGADKGVGGGFAGAREDTEGRTSRISVLANKIDGKTGLGLSMTRSTSPSRSKHRHSHKPSSTSITTLSRGGKNMLNALSHTESRTSRESQRNLAHQGSIGSLSMSGSPQDGSGPLEQVRSSGSISHYQDRYVQDLVVPDFDKSSSGNAAHTTTVERAEIPFDHIRAWEK</sequence>
<reference evidence="9 10" key="1">
    <citation type="journal article" date="2018" name="Front. Microbiol.">
        <title>Genome-Wide Analysis of Corynespora cassiicola Leaf Fall Disease Putative Effectors.</title>
        <authorList>
            <person name="Lopez D."/>
            <person name="Ribeiro S."/>
            <person name="Label P."/>
            <person name="Fumanal B."/>
            <person name="Venisse J.S."/>
            <person name="Kohler A."/>
            <person name="de Oliveira R.R."/>
            <person name="Labutti K."/>
            <person name="Lipzen A."/>
            <person name="Lail K."/>
            <person name="Bauer D."/>
            <person name="Ohm R.A."/>
            <person name="Barry K.W."/>
            <person name="Spatafora J."/>
            <person name="Grigoriev I.V."/>
            <person name="Martin F.M."/>
            <person name="Pujade-Renaud V."/>
        </authorList>
    </citation>
    <scope>NUCLEOTIDE SEQUENCE [LARGE SCALE GENOMIC DNA]</scope>
    <source>
        <strain evidence="9 10">Philippines</strain>
    </source>
</reference>
<dbReference type="Proteomes" id="UP000240883">
    <property type="component" value="Unassembled WGS sequence"/>
</dbReference>
<protein>
    <recommendedName>
        <fullName evidence="8">Rhodopsin domain-containing protein</fullName>
    </recommendedName>
</protein>
<dbReference type="PANTHER" id="PTHR33048:SF47">
    <property type="entry name" value="INTEGRAL MEMBRANE PROTEIN-RELATED"/>
    <property type="match status" value="1"/>
</dbReference>
<organism evidence="9 10">
    <name type="scientific">Corynespora cassiicola Philippines</name>
    <dbReference type="NCBI Taxonomy" id="1448308"/>
    <lineage>
        <taxon>Eukaryota</taxon>
        <taxon>Fungi</taxon>
        <taxon>Dikarya</taxon>
        <taxon>Ascomycota</taxon>
        <taxon>Pezizomycotina</taxon>
        <taxon>Dothideomycetes</taxon>
        <taxon>Pleosporomycetidae</taxon>
        <taxon>Pleosporales</taxon>
        <taxon>Corynesporascaceae</taxon>
        <taxon>Corynespora</taxon>
    </lineage>
</organism>
<feature type="region of interest" description="Disordered" evidence="6">
    <location>
        <begin position="351"/>
        <end position="439"/>
    </location>
</feature>
<dbReference type="GO" id="GO:0016020">
    <property type="term" value="C:membrane"/>
    <property type="evidence" value="ECO:0007669"/>
    <property type="project" value="UniProtKB-SubCell"/>
</dbReference>
<evidence type="ECO:0000256" key="7">
    <source>
        <dbReference type="SAM" id="Phobius"/>
    </source>
</evidence>
<proteinExistence type="inferred from homology"/>
<keyword evidence="4 7" id="KW-0472">Membrane</keyword>
<keyword evidence="3 7" id="KW-1133">Transmembrane helix</keyword>
<accession>A0A2T2PC61</accession>
<dbReference type="InterPro" id="IPR049326">
    <property type="entry name" value="Rhodopsin_dom_fungi"/>
</dbReference>
<evidence type="ECO:0000256" key="4">
    <source>
        <dbReference type="ARBA" id="ARBA00023136"/>
    </source>
</evidence>
<feature type="domain" description="Rhodopsin" evidence="8">
    <location>
        <begin position="37"/>
        <end position="286"/>
    </location>
</feature>
<feature type="transmembrane region" description="Helical" evidence="7">
    <location>
        <begin position="53"/>
        <end position="76"/>
    </location>
</feature>
<dbReference type="AlphaFoldDB" id="A0A2T2PC61"/>